<dbReference type="InterPro" id="IPR037053">
    <property type="entry name" value="Phage_tail_collar_dom_sf"/>
</dbReference>
<dbReference type="Pfam" id="PF07484">
    <property type="entry name" value="Collar"/>
    <property type="match status" value="1"/>
</dbReference>
<feature type="domain" description="Phage tail collar" evidence="1">
    <location>
        <begin position="155"/>
        <end position="207"/>
    </location>
</feature>
<comment type="caution">
    <text evidence="2">The sequence shown here is derived from an EMBL/GenBank/DDBJ whole genome shotgun (WGS) entry which is preliminary data.</text>
</comment>
<organism evidence="2 3">
    <name type="scientific">Bradyrhizobium lablabi</name>
    <dbReference type="NCBI Taxonomy" id="722472"/>
    <lineage>
        <taxon>Bacteria</taxon>
        <taxon>Pseudomonadati</taxon>
        <taxon>Pseudomonadota</taxon>
        <taxon>Alphaproteobacteria</taxon>
        <taxon>Hyphomicrobiales</taxon>
        <taxon>Nitrobacteraceae</taxon>
        <taxon>Bradyrhizobium</taxon>
    </lineage>
</organism>
<dbReference type="RefSeq" id="WP_057856355.1">
    <property type="nucleotide sequence ID" value="NZ_LLYB01000034.1"/>
</dbReference>
<reference evidence="2 3" key="1">
    <citation type="submission" date="2014-03" db="EMBL/GenBank/DDBJ databases">
        <title>Bradyrhizobium valentinum sp. nov., isolated from effective nodules of Lupinus mariae-josephae, a lupine endemic of basic-lime soils in Eastern Spain.</title>
        <authorList>
            <person name="Duran D."/>
            <person name="Rey L."/>
            <person name="Navarro A."/>
            <person name="Busquets A."/>
            <person name="Imperial J."/>
            <person name="Ruiz-Argueso T."/>
        </authorList>
    </citation>
    <scope>NUCLEOTIDE SEQUENCE [LARGE SCALE GENOMIC DNA]</scope>
    <source>
        <strain evidence="2 3">CCBAU 23086</strain>
    </source>
</reference>
<accession>A0A0R3NDK0</accession>
<evidence type="ECO:0000313" key="2">
    <source>
        <dbReference type="EMBL" id="KRR27955.1"/>
    </source>
</evidence>
<dbReference type="InterPro" id="IPR011083">
    <property type="entry name" value="Phage_tail_collar_dom"/>
</dbReference>
<dbReference type="Proteomes" id="UP000051660">
    <property type="component" value="Unassembled WGS sequence"/>
</dbReference>
<evidence type="ECO:0000259" key="1">
    <source>
        <dbReference type="Pfam" id="PF07484"/>
    </source>
</evidence>
<dbReference type="OrthoDB" id="8266301at2"/>
<name>A0A0R3NDK0_9BRAD</name>
<dbReference type="AlphaFoldDB" id="A0A0R3NDK0"/>
<protein>
    <submittedName>
        <fullName evidence="2">Phage tail protein</fullName>
    </submittedName>
</protein>
<gene>
    <name evidence="2" type="ORF">CQ14_09015</name>
</gene>
<dbReference type="SUPFAM" id="SSF88874">
    <property type="entry name" value="Receptor-binding domain of short tail fibre protein gp12"/>
    <property type="match status" value="1"/>
</dbReference>
<dbReference type="EMBL" id="LLYB01000034">
    <property type="protein sequence ID" value="KRR27955.1"/>
    <property type="molecule type" value="Genomic_DNA"/>
</dbReference>
<proteinExistence type="predicted"/>
<evidence type="ECO:0000313" key="3">
    <source>
        <dbReference type="Proteomes" id="UP000051660"/>
    </source>
</evidence>
<sequence>MTLYKWSQTAENNATADSSINWQEGQAPSSVNDSGRAMMASIAKHRDDIAGAIVTGGTATAYTVTSYEAFDTLVRLNGQIIAFTPHATNGGTVTLNVDSLGPKPLRSAPATELMAGTLIQGTPYLALYNHSDAAFYLHGFYGNPYNVPLAAGMDFWGVTAPNSAFAFPAGQELDRTTYASLFAIVGTTYGSGNGSTTFNLPDKRGRVSAADDDMGGSSALRLTSAVAGFAGDTLGAAGGSQSQTLVTANLPAYTPAGSVSVTVTSTSANVQNNIGGTASANLAGGATDYAQKNSSIITSTGTGTFTGTAQGGTSMPVRTVQPTIICNYIMRII</sequence>
<dbReference type="Gene3D" id="3.90.1340.10">
    <property type="entry name" value="Phage tail collar domain"/>
    <property type="match status" value="1"/>
</dbReference>